<dbReference type="Proteomes" id="UP001205105">
    <property type="component" value="Unassembled WGS sequence"/>
</dbReference>
<proteinExistence type="predicted"/>
<gene>
    <name evidence="2" type="ORF">COHA_002918</name>
</gene>
<keyword evidence="1" id="KW-0472">Membrane</keyword>
<evidence type="ECO:0000256" key="1">
    <source>
        <dbReference type="SAM" id="Phobius"/>
    </source>
</evidence>
<dbReference type="EMBL" id="JADXDR010000038">
    <property type="protein sequence ID" value="KAI7843440.1"/>
    <property type="molecule type" value="Genomic_DNA"/>
</dbReference>
<evidence type="ECO:0000313" key="3">
    <source>
        <dbReference type="Proteomes" id="UP001205105"/>
    </source>
</evidence>
<keyword evidence="1" id="KW-1133">Transmembrane helix</keyword>
<protein>
    <submittedName>
        <fullName evidence="2">Uncharacterized protein</fullName>
    </submittedName>
</protein>
<comment type="caution">
    <text evidence="2">The sequence shown here is derived from an EMBL/GenBank/DDBJ whole genome shotgun (WGS) entry which is preliminary data.</text>
</comment>
<accession>A0AAD5H7Q3</accession>
<reference evidence="2" key="1">
    <citation type="submission" date="2020-11" db="EMBL/GenBank/DDBJ databases">
        <title>Chlorella ohadii genome sequencing and assembly.</title>
        <authorList>
            <person name="Murik O."/>
            <person name="Treves H."/>
            <person name="Kedem I."/>
            <person name="Shotland Y."/>
            <person name="Kaplan A."/>
        </authorList>
    </citation>
    <scope>NUCLEOTIDE SEQUENCE</scope>
    <source>
        <strain evidence="2">1</strain>
    </source>
</reference>
<sequence length="379" mass="40282">MLDEEELSLLLQLVAAHPAAAASLQHLGTWTADLGRQFDAGEATAAALVLACLLAPLTHLRSLELRWFCSADWPQLPLSVRSVSLQLPGCAYGRHRVPLQEEALAELPAAAEAVQQLLAEYEALGPVDPLPELPPHRLDELLIDADSMHLKLTVGRLFRAAAQLTVARGGTMQLVLQLAPLHMPVSCVDPHLLLGQLPAGAGVAQLMELAEVSTVGTACAYALLEAFRANPTLEAAQLGAQQWKVGLAGRPRAAVLHPEMFLHFLEAELRDDASPFGLLRAASAAPEEVGNGLAPVVPLQLSRSTVDRRVADRVAGLMRGGGIALSAAVECWALGLVLWSVLGLSGGRVRAWVRFGKGAALLGIPALLLRRRACQMDTL</sequence>
<dbReference type="AlphaFoldDB" id="A0AAD5H7Q3"/>
<name>A0AAD5H7Q3_9CHLO</name>
<feature type="transmembrane region" description="Helical" evidence="1">
    <location>
        <begin position="323"/>
        <end position="345"/>
    </location>
</feature>
<evidence type="ECO:0000313" key="2">
    <source>
        <dbReference type="EMBL" id="KAI7843440.1"/>
    </source>
</evidence>
<keyword evidence="1" id="KW-0812">Transmembrane</keyword>
<organism evidence="2 3">
    <name type="scientific">Chlorella ohadii</name>
    <dbReference type="NCBI Taxonomy" id="2649997"/>
    <lineage>
        <taxon>Eukaryota</taxon>
        <taxon>Viridiplantae</taxon>
        <taxon>Chlorophyta</taxon>
        <taxon>core chlorophytes</taxon>
        <taxon>Trebouxiophyceae</taxon>
        <taxon>Chlorellales</taxon>
        <taxon>Chlorellaceae</taxon>
        <taxon>Chlorella clade</taxon>
        <taxon>Chlorella</taxon>
    </lineage>
</organism>
<keyword evidence="3" id="KW-1185">Reference proteome</keyword>